<dbReference type="Gene3D" id="3.30.565.10">
    <property type="entry name" value="Histidine kinase-like ATPase, C-terminal domain"/>
    <property type="match status" value="1"/>
</dbReference>
<feature type="transmembrane region" description="Helical" evidence="4">
    <location>
        <begin position="158"/>
        <end position="179"/>
    </location>
</feature>
<dbReference type="PANTHER" id="PTHR24421">
    <property type="entry name" value="NITRATE/NITRITE SENSOR PROTEIN NARX-RELATED"/>
    <property type="match status" value="1"/>
</dbReference>
<feature type="transmembrane region" description="Helical" evidence="4">
    <location>
        <begin position="32"/>
        <end position="52"/>
    </location>
</feature>
<evidence type="ECO:0000256" key="1">
    <source>
        <dbReference type="ARBA" id="ARBA00022679"/>
    </source>
</evidence>
<evidence type="ECO:0000256" key="2">
    <source>
        <dbReference type="ARBA" id="ARBA00022777"/>
    </source>
</evidence>
<dbReference type="Pfam" id="PF07730">
    <property type="entry name" value="HisKA_3"/>
    <property type="match status" value="1"/>
</dbReference>
<evidence type="ECO:0000256" key="3">
    <source>
        <dbReference type="ARBA" id="ARBA00023012"/>
    </source>
</evidence>
<feature type="transmembrane region" description="Helical" evidence="4">
    <location>
        <begin position="93"/>
        <end position="112"/>
    </location>
</feature>
<keyword evidence="4" id="KW-1133">Transmembrane helix</keyword>
<evidence type="ECO:0000256" key="4">
    <source>
        <dbReference type="SAM" id="Phobius"/>
    </source>
</evidence>
<dbReference type="GO" id="GO:0000155">
    <property type="term" value="F:phosphorelay sensor kinase activity"/>
    <property type="evidence" value="ECO:0007669"/>
    <property type="project" value="InterPro"/>
</dbReference>
<dbReference type="GO" id="GO:0016020">
    <property type="term" value="C:membrane"/>
    <property type="evidence" value="ECO:0007669"/>
    <property type="project" value="InterPro"/>
</dbReference>
<keyword evidence="1" id="KW-0808">Transferase</keyword>
<keyword evidence="7" id="KW-1185">Reference proteome</keyword>
<accession>A0A1G8THW9</accession>
<keyword evidence="4" id="KW-0472">Membrane</keyword>
<dbReference type="EMBL" id="FNDJ01000010">
    <property type="protein sequence ID" value="SDJ40260.1"/>
    <property type="molecule type" value="Genomic_DNA"/>
</dbReference>
<evidence type="ECO:0000259" key="5">
    <source>
        <dbReference type="Pfam" id="PF07730"/>
    </source>
</evidence>
<organism evidence="6 7">
    <name type="scientific">Nonomuraea jiangxiensis</name>
    <dbReference type="NCBI Taxonomy" id="633440"/>
    <lineage>
        <taxon>Bacteria</taxon>
        <taxon>Bacillati</taxon>
        <taxon>Actinomycetota</taxon>
        <taxon>Actinomycetes</taxon>
        <taxon>Streptosporangiales</taxon>
        <taxon>Streptosporangiaceae</taxon>
        <taxon>Nonomuraea</taxon>
    </lineage>
</organism>
<evidence type="ECO:0000313" key="6">
    <source>
        <dbReference type="EMBL" id="SDJ40260.1"/>
    </source>
</evidence>
<dbReference type="InterPro" id="IPR036890">
    <property type="entry name" value="HATPase_C_sf"/>
</dbReference>
<dbReference type="Proteomes" id="UP000199202">
    <property type="component" value="Unassembled WGS sequence"/>
</dbReference>
<feature type="domain" description="Signal transduction histidine kinase subgroup 3 dimerisation and phosphoacceptor" evidence="5">
    <location>
        <begin position="200"/>
        <end position="268"/>
    </location>
</feature>
<dbReference type="STRING" id="633440.SAMN05421869_110168"/>
<dbReference type="AlphaFoldDB" id="A0A1G8THW9"/>
<gene>
    <name evidence="6" type="ORF">SAMN05421869_110168</name>
</gene>
<proteinExistence type="predicted"/>
<sequence>MVNLADGVFGHGLMRTVRRLFLPASLFTDRRALVLSVGLSLLFTALMVPNWLDALAKLDPGTASWSKIIGVAYAAAYMVFVLIGRLEAWLPRALLCVATIALGTALVVLMGLENAWLLMFALCVILTFTHRAVSLVVVALSLLGITLAGWVTGGLAEALPNLVVLGSVSVAIGLLAWLFDVNNELRHARDQIATLAVDRERERFARDLHDLLGHSVTTITVKAGLVRRLLESGRDPAIAIAEVRDVERLARQALVDVRAAVSDYRTVTLSAELAAVGEALRTAGIEARLPLAVDDVAPELQQVFGYVLREAVTNVVRHSRAGRVSVRLGHDWLLVEDDGQGTDQPTEGNGLRGLKERMQAVGGVLEAGPRPGGGYAVRAAAPVEQHEAAGTSGGNG</sequence>
<dbReference type="GO" id="GO:0046983">
    <property type="term" value="F:protein dimerization activity"/>
    <property type="evidence" value="ECO:0007669"/>
    <property type="project" value="InterPro"/>
</dbReference>
<dbReference type="RefSeq" id="WP_245765212.1">
    <property type="nucleotide sequence ID" value="NZ_FNDJ01000010.1"/>
</dbReference>
<evidence type="ECO:0000313" key="7">
    <source>
        <dbReference type="Proteomes" id="UP000199202"/>
    </source>
</evidence>
<keyword evidence="2 6" id="KW-0418">Kinase</keyword>
<dbReference type="CDD" id="cd16917">
    <property type="entry name" value="HATPase_UhpB-NarQ-NarX-like"/>
    <property type="match status" value="1"/>
</dbReference>
<keyword evidence="3" id="KW-0902">Two-component regulatory system</keyword>
<keyword evidence="4" id="KW-0812">Transmembrane</keyword>
<feature type="transmembrane region" description="Helical" evidence="4">
    <location>
        <begin position="118"/>
        <end position="151"/>
    </location>
</feature>
<feature type="transmembrane region" description="Helical" evidence="4">
    <location>
        <begin position="64"/>
        <end position="86"/>
    </location>
</feature>
<dbReference type="InterPro" id="IPR050482">
    <property type="entry name" value="Sensor_HK_TwoCompSys"/>
</dbReference>
<reference evidence="6 7" key="1">
    <citation type="submission" date="2016-10" db="EMBL/GenBank/DDBJ databases">
        <authorList>
            <person name="de Groot N.N."/>
        </authorList>
    </citation>
    <scope>NUCLEOTIDE SEQUENCE [LARGE SCALE GENOMIC DNA]</scope>
    <source>
        <strain evidence="6 7">CGMCC 4.6533</strain>
    </source>
</reference>
<protein>
    <submittedName>
        <fullName evidence="6">Two-component system, NarL family, sensor histidine kinase DesK</fullName>
    </submittedName>
</protein>
<dbReference type="SUPFAM" id="SSF55874">
    <property type="entry name" value="ATPase domain of HSP90 chaperone/DNA topoisomerase II/histidine kinase"/>
    <property type="match status" value="1"/>
</dbReference>
<dbReference type="PANTHER" id="PTHR24421:SF63">
    <property type="entry name" value="SENSOR HISTIDINE KINASE DESK"/>
    <property type="match status" value="1"/>
</dbReference>
<dbReference type="Gene3D" id="1.20.5.1930">
    <property type="match status" value="1"/>
</dbReference>
<name>A0A1G8THW9_9ACTN</name>
<dbReference type="InterPro" id="IPR011712">
    <property type="entry name" value="Sig_transdc_His_kin_sub3_dim/P"/>
</dbReference>